<dbReference type="InterPro" id="IPR050366">
    <property type="entry name" value="BP-dependent_transpt_permease"/>
</dbReference>
<feature type="domain" description="ABC transmembrane type-1" evidence="8">
    <location>
        <begin position="88"/>
        <end position="279"/>
    </location>
</feature>
<comment type="subcellular location">
    <subcellularLocation>
        <location evidence="1 7">Cell membrane</location>
        <topology evidence="1 7">Multi-pass membrane protein</topology>
    </subcellularLocation>
</comment>
<evidence type="ECO:0000256" key="5">
    <source>
        <dbReference type="ARBA" id="ARBA00022989"/>
    </source>
</evidence>
<dbReference type="PROSITE" id="PS50928">
    <property type="entry name" value="ABC_TM1"/>
    <property type="match status" value="1"/>
</dbReference>
<dbReference type="InterPro" id="IPR025966">
    <property type="entry name" value="OppC_N"/>
</dbReference>
<dbReference type="GO" id="GO:0005886">
    <property type="term" value="C:plasma membrane"/>
    <property type="evidence" value="ECO:0007669"/>
    <property type="project" value="UniProtKB-SubCell"/>
</dbReference>
<dbReference type="RefSeq" id="WP_183988298.1">
    <property type="nucleotide sequence ID" value="NZ_JACHHG010000012.1"/>
</dbReference>
<dbReference type="Gene3D" id="1.10.3720.10">
    <property type="entry name" value="MetI-like"/>
    <property type="match status" value="1"/>
</dbReference>
<feature type="transmembrane region" description="Helical" evidence="7">
    <location>
        <begin position="209"/>
        <end position="238"/>
    </location>
</feature>
<evidence type="ECO:0000256" key="3">
    <source>
        <dbReference type="ARBA" id="ARBA00022475"/>
    </source>
</evidence>
<dbReference type="AlphaFoldDB" id="A0A841I6N1"/>
<dbReference type="InterPro" id="IPR035906">
    <property type="entry name" value="MetI-like_sf"/>
</dbReference>
<keyword evidence="10" id="KW-1185">Reference proteome</keyword>
<keyword evidence="6 7" id="KW-0472">Membrane</keyword>
<name>A0A841I6N1_9DEIO</name>
<feature type="transmembrane region" description="Helical" evidence="7">
    <location>
        <begin position="91"/>
        <end position="118"/>
    </location>
</feature>
<organism evidence="9 10">
    <name type="scientific">Deinobacterium chartae</name>
    <dbReference type="NCBI Taxonomy" id="521158"/>
    <lineage>
        <taxon>Bacteria</taxon>
        <taxon>Thermotogati</taxon>
        <taxon>Deinococcota</taxon>
        <taxon>Deinococci</taxon>
        <taxon>Deinococcales</taxon>
        <taxon>Deinococcaceae</taxon>
        <taxon>Deinobacterium</taxon>
    </lineage>
</organism>
<dbReference type="InterPro" id="IPR000515">
    <property type="entry name" value="MetI-like"/>
</dbReference>
<protein>
    <submittedName>
        <fullName evidence="9">Peptide/nickel transport system permease protein</fullName>
    </submittedName>
</protein>
<keyword evidence="5 7" id="KW-1133">Transmembrane helix</keyword>
<evidence type="ECO:0000256" key="6">
    <source>
        <dbReference type="ARBA" id="ARBA00023136"/>
    </source>
</evidence>
<proteinExistence type="inferred from homology"/>
<dbReference type="Pfam" id="PF12911">
    <property type="entry name" value="OppC_N"/>
    <property type="match status" value="1"/>
</dbReference>
<evidence type="ECO:0000256" key="1">
    <source>
        <dbReference type="ARBA" id="ARBA00004651"/>
    </source>
</evidence>
<sequence length="291" mass="31866">MNIIRKTLRKPIGMIGFILICLFLIVALFAPVIAPIPPEIVNYGQSFSIPNRMLQDGFSPIPVAPSSEHIFGLAQDGYDIFFGVVWGTRGAFLVGILVTGISMLVGLIVGTLAGYFGGWLDMILMRFTDIVFAFPSLVLLIVIVVLLGRDLVNIMLAIALVNWGQYARIVRSEVLKVRSLEYVDAARALGAIDQRIIFKHVLPNSITSLLVLVSLDIGTVVVTAAALSFLGIGAPAGFPDWGQLINMSRAWLSQPQYWFTWLYPGLAIVLFVVAWNMFGDALRDAADPRSK</sequence>
<dbReference type="SUPFAM" id="SSF161098">
    <property type="entry name" value="MetI-like"/>
    <property type="match status" value="1"/>
</dbReference>
<evidence type="ECO:0000313" key="9">
    <source>
        <dbReference type="EMBL" id="MBB6099552.1"/>
    </source>
</evidence>
<dbReference type="PANTHER" id="PTHR43386">
    <property type="entry name" value="OLIGOPEPTIDE TRANSPORT SYSTEM PERMEASE PROTEIN APPC"/>
    <property type="match status" value="1"/>
</dbReference>
<evidence type="ECO:0000313" key="10">
    <source>
        <dbReference type="Proteomes" id="UP000569951"/>
    </source>
</evidence>
<keyword evidence="3" id="KW-1003">Cell membrane</keyword>
<gene>
    <name evidence="9" type="ORF">HNR42_003002</name>
</gene>
<comment type="similarity">
    <text evidence="7">Belongs to the binding-protein-dependent transport system permease family.</text>
</comment>
<dbReference type="CDD" id="cd06261">
    <property type="entry name" value="TM_PBP2"/>
    <property type="match status" value="1"/>
</dbReference>
<dbReference type="GO" id="GO:0055085">
    <property type="term" value="P:transmembrane transport"/>
    <property type="evidence" value="ECO:0007669"/>
    <property type="project" value="InterPro"/>
</dbReference>
<feature type="transmembrane region" description="Helical" evidence="7">
    <location>
        <begin position="154"/>
        <end position="170"/>
    </location>
</feature>
<dbReference type="Proteomes" id="UP000569951">
    <property type="component" value="Unassembled WGS sequence"/>
</dbReference>
<feature type="transmembrane region" description="Helical" evidence="7">
    <location>
        <begin position="130"/>
        <end position="148"/>
    </location>
</feature>
<comment type="caution">
    <text evidence="9">The sequence shown here is derived from an EMBL/GenBank/DDBJ whole genome shotgun (WGS) entry which is preliminary data.</text>
</comment>
<keyword evidence="2 7" id="KW-0813">Transport</keyword>
<keyword evidence="4 7" id="KW-0812">Transmembrane</keyword>
<evidence type="ECO:0000256" key="4">
    <source>
        <dbReference type="ARBA" id="ARBA00022692"/>
    </source>
</evidence>
<feature type="transmembrane region" description="Helical" evidence="7">
    <location>
        <begin position="12"/>
        <end position="34"/>
    </location>
</feature>
<dbReference type="Pfam" id="PF00528">
    <property type="entry name" value="BPD_transp_1"/>
    <property type="match status" value="1"/>
</dbReference>
<evidence type="ECO:0000259" key="8">
    <source>
        <dbReference type="PROSITE" id="PS50928"/>
    </source>
</evidence>
<dbReference type="PANTHER" id="PTHR43386:SF1">
    <property type="entry name" value="D,D-DIPEPTIDE TRANSPORT SYSTEM PERMEASE PROTEIN DDPC-RELATED"/>
    <property type="match status" value="1"/>
</dbReference>
<evidence type="ECO:0000256" key="7">
    <source>
        <dbReference type="RuleBase" id="RU363032"/>
    </source>
</evidence>
<dbReference type="EMBL" id="JACHHG010000012">
    <property type="protein sequence ID" value="MBB6099552.1"/>
    <property type="molecule type" value="Genomic_DNA"/>
</dbReference>
<feature type="transmembrane region" description="Helical" evidence="7">
    <location>
        <begin position="258"/>
        <end position="278"/>
    </location>
</feature>
<evidence type="ECO:0000256" key="2">
    <source>
        <dbReference type="ARBA" id="ARBA00022448"/>
    </source>
</evidence>
<accession>A0A841I6N1</accession>
<reference evidence="9 10" key="1">
    <citation type="submission" date="2020-08" db="EMBL/GenBank/DDBJ databases">
        <title>Genomic Encyclopedia of Type Strains, Phase IV (KMG-IV): sequencing the most valuable type-strain genomes for metagenomic binning, comparative biology and taxonomic classification.</title>
        <authorList>
            <person name="Goeker M."/>
        </authorList>
    </citation>
    <scope>NUCLEOTIDE SEQUENCE [LARGE SCALE GENOMIC DNA]</scope>
    <source>
        <strain evidence="9 10">DSM 21458</strain>
    </source>
</reference>